<dbReference type="GO" id="GO:0005524">
    <property type="term" value="F:ATP binding"/>
    <property type="evidence" value="ECO:0007669"/>
    <property type="project" value="UniProtKB-KW"/>
</dbReference>
<dbReference type="InterPro" id="IPR002698">
    <property type="entry name" value="FTHF_cligase"/>
</dbReference>
<sequence>MLKKDLRIKYSRLRSSLSTPELSSKSIAIANSVLQLPVWSNQYFHIFLPIEQKAEIDTEGIISILLGLDKNVIVPKIISPTQLEHFLLTDNTKFTTNNLNIPEPVDGITIETSKLDVVFIPLLAFDELGNRIGYGKGYYDRFLNDCRKDVIKIGLSFFEAEHKIDDVAPTDIPLDYCVTPSKTYSFKTS</sequence>
<dbReference type="PANTHER" id="PTHR23407:SF1">
    <property type="entry name" value="5-FORMYLTETRAHYDROFOLATE CYCLO-LIGASE"/>
    <property type="match status" value="1"/>
</dbReference>
<evidence type="ECO:0000256" key="2">
    <source>
        <dbReference type="ARBA" id="ARBA00022741"/>
    </source>
</evidence>
<dbReference type="PIRSF" id="PIRSF006806">
    <property type="entry name" value="FTHF_cligase"/>
    <property type="match status" value="1"/>
</dbReference>
<keyword evidence="2" id="KW-0547">Nucleotide-binding</keyword>
<reference evidence="4" key="1">
    <citation type="journal article" date="2015" name="Nature">
        <title>Complex archaea that bridge the gap between prokaryotes and eukaryotes.</title>
        <authorList>
            <person name="Spang A."/>
            <person name="Saw J.H."/>
            <person name="Jorgensen S.L."/>
            <person name="Zaremba-Niedzwiedzka K."/>
            <person name="Martijn J."/>
            <person name="Lind A.E."/>
            <person name="van Eijk R."/>
            <person name="Schleper C."/>
            <person name="Guy L."/>
            <person name="Ettema T.J."/>
        </authorList>
    </citation>
    <scope>NUCLEOTIDE SEQUENCE</scope>
</reference>
<protein>
    <recommendedName>
        <fullName evidence="5">5-formyltetrahydrofolate cyclo-ligase</fullName>
    </recommendedName>
</protein>
<evidence type="ECO:0000256" key="3">
    <source>
        <dbReference type="ARBA" id="ARBA00022840"/>
    </source>
</evidence>
<dbReference type="GO" id="GO:0009396">
    <property type="term" value="P:folic acid-containing compound biosynthetic process"/>
    <property type="evidence" value="ECO:0007669"/>
    <property type="project" value="TreeGrafter"/>
</dbReference>
<comment type="caution">
    <text evidence="4">The sequence shown here is derived from an EMBL/GenBank/DDBJ whole genome shotgun (WGS) entry which is preliminary data.</text>
</comment>
<evidence type="ECO:0000313" key="4">
    <source>
        <dbReference type="EMBL" id="KKO05924.1"/>
    </source>
</evidence>
<evidence type="ECO:0008006" key="5">
    <source>
        <dbReference type="Google" id="ProtNLM"/>
    </source>
</evidence>
<dbReference type="InterPro" id="IPR024185">
    <property type="entry name" value="FTHF_cligase-like_sf"/>
</dbReference>
<dbReference type="NCBIfam" id="TIGR02727">
    <property type="entry name" value="MTHFS_bact"/>
    <property type="match status" value="1"/>
</dbReference>
<dbReference type="InterPro" id="IPR037171">
    <property type="entry name" value="NagB/RpiA_transferase-like"/>
</dbReference>
<comment type="similarity">
    <text evidence="1">Belongs to the 5-formyltetrahydrofolate cyclo-ligase family.</text>
</comment>
<proteinExistence type="inferred from homology"/>
<organism evidence="4">
    <name type="scientific">marine sediment metagenome</name>
    <dbReference type="NCBI Taxonomy" id="412755"/>
    <lineage>
        <taxon>unclassified sequences</taxon>
        <taxon>metagenomes</taxon>
        <taxon>ecological metagenomes</taxon>
    </lineage>
</organism>
<dbReference type="AlphaFoldDB" id="A0A0F9YMS3"/>
<dbReference type="GO" id="GO:0035999">
    <property type="term" value="P:tetrahydrofolate interconversion"/>
    <property type="evidence" value="ECO:0007669"/>
    <property type="project" value="TreeGrafter"/>
</dbReference>
<keyword evidence="3" id="KW-0067">ATP-binding</keyword>
<dbReference type="Gene3D" id="3.40.50.10420">
    <property type="entry name" value="NagB/RpiA/CoA transferase-like"/>
    <property type="match status" value="1"/>
</dbReference>
<name>A0A0F9YMS3_9ZZZZ</name>
<evidence type="ECO:0000256" key="1">
    <source>
        <dbReference type="ARBA" id="ARBA00010638"/>
    </source>
</evidence>
<dbReference type="SUPFAM" id="SSF100950">
    <property type="entry name" value="NagB/RpiA/CoA transferase-like"/>
    <property type="match status" value="1"/>
</dbReference>
<dbReference type="PANTHER" id="PTHR23407">
    <property type="entry name" value="ATPASE INHIBITOR/5-FORMYLTETRAHYDROFOLATE CYCLO-LIGASE"/>
    <property type="match status" value="1"/>
</dbReference>
<accession>A0A0F9YMS3</accession>
<dbReference type="EMBL" id="LAZR01000017">
    <property type="protein sequence ID" value="KKO05924.1"/>
    <property type="molecule type" value="Genomic_DNA"/>
</dbReference>
<dbReference type="Pfam" id="PF01812">
    <property type="entry name" value="5-FTHF_cyc-lig"/>
    <property type="match status" value="1"/>
</dbReference>
<gene>
    <name evidence="4" type="ORF">LCGC14_0069360</name>
</gene>
<dbReference type="GO" id="GO:0030272">
    <property type="term" value="F:5-formyltetrahydrofolate cyclo-ligase activity"/>
    <property type="evidence" value="ECO:0007669"/>
    <property type="project" value="TreeGrafter"/>
</dbReference>